<proteinExistence type="predicted"/>
<accession>L0FTT3</accession>
<dbReference type="CDD" id="cd00085">
    <property type="entry name" value="HNHc"/>
    <property type="match status" value="1"/>
</dbReference>
<evidence type="ECO:0000313" key="2">
    <source>
        <dbReference type="Proteomes" id="UP000010796"/>
    </source>
</evidence>
<dbReference type="EMBL" id="CP003346">
    <property type="protein sequence ID" value="AGA76707.1"/>
    <property type="molecule type" value="Genomic_DNA"/>
</dbReference>
<dbReference type="SUPFAM" id="SSF48371">
    <property type="entry name" value="ARM repeat"/>
    <property type="match status" value="1"/>
</dbReference>
<organism evidence="1 2">
    <name type="scientific">Echinicola vietnamensis (strain DSM 17526 / LMG 23754 / KMM 6221)</name>
    <dbReference type="NCBI Taxonomy" id="926556"/>
    <lineage>
        <taxon>Bacteria</taxon>
        <taxon>Pseudomonadati</taxon>
        <taxon>Bacteroidota</taxon>
        <taxon>Cytophagia</taxon>
        <taxon>Cytophagales</taxon>
        <taxon>Cyclobacteriaceae</taxon>
        <taxon>Echinicola</taxon>
    </lineage>
</organism>
<dbReference type="SUPFAM" id="SSF52540">
    <property type="entry name" value="P-loop containing nucleoside triphosphate hydrolases"/>
    <property type="match status" value="1"/>
</dbReference>
<sequence length="1366" mass="161618">MKRKAISQPVQKKLFALSGNECSFPGCNERLFNLEEKVFLGEMCHIRAVSATGPRYDSNYPKNDVDSFENLLVMCPNHHTTIDENIEKYTVEVLLNMKSEHERKNYELVGEHIGGNQIGEINSKILEMFEAIDKFKLSNDQTIDQTDQLPKKITYPAPQNYIHRYVRPTRGDILEFGVESKSLPNLILEEKRLTILGVGGSGKSIELDQLAYLHSNQESDLFPVKIRLNILSTQDLEELLRLEFPEIDQVPQSRLLILLDALDEVHSSYIDVASTKIEILSKKYRDSKIVVSCRNNFYIIESNKRKAKLDGFSSYLIQPLDFSSIYYYLQNKIDVPTEKFIFNIRKRKFYDLLYSPFFLVYIVEIFETKKEYPSSIKSVFEYLIQQRIEKDYEKYANSGINIEDYSYRISQEIKGLAIIAECLGRNYLDDKTEVQRLIRDHDFLEVIKRTFLFNKSNEGLRWEFEHNNFQEFLAAQFLSELSFEEIQGFISFRPDFNKVKPAWLNTLSFLFSLIDPEDEKHDKLVDWIIKVEPDVLVRFEKDKLELGLRERLFREIYEDFESKQIIIRNEKFESDDLANFVSDSKKIVEFLIQKIKQSNDRLVITEAVRILHYFEQIGEYLIEIREEIKRIIISTDFSEEIKYECFNALSKLKINDDLLTDLILENNDLESSQYIRAGFYRYLETSSQPERYIKIILRGIEILENIGVTVNGIPNRGKPFLSDEKYILKRLFDRINTSENVIPIIKWAYELDSPTSLHSEFFEFVKDLLAKAAEDYKNNHEIFDHVLELLRSFSHRYYKEVGGYFRKFFNDTDTTAKAFKCLYTDWLIEEDRGFDLTYGMAIVCDEVCLNFIVGEINSGNFKDPKTWQFRNILGVDGSREVYDLYQEELLKIDPEKYAIKVIDYQAKRQSRRKRDVELLFSKKEFLSEVTNIFKEEGEIKFIKDDLYDWKRRNFNDEEMTNNIVVETLRDFARNKEFVKLTEIEDLVNNSFRWRWFQIHNIVQYDKGIEKFEFTPDVTRFIFTWVEDELKTANFKTAIEHRNNNSYSYRYVELYISYLIQRFDIEVSPPILLDLLNLECFLLPGKINKVNLKGDEREPDTFDYVVEKLGFEKVSERALNNLRNSVMVPVVRQSHIKFCHDFKVREAAPMILDEILNDNWEGYYQREFITKYIELSSDLDLLLDIFEVLPQESQIHASRLMAEAGYLELKETLEREILNGDDEEAKLMFIQNLEILNESVAFEYEKEWILRNKRIPDRHGKSINLKSAPIDGLIEILEDSIKFNYGSGMWSSRNDYLSALIEKGAQHEVSYLMVRDKIKKWLQEYDNVKFLHYQLQNLEQKYYSNIPQTLTFEEAVQLVRQYQSPKL</sequence>
<dbReference type="KEGG" id="evi:Echvi_0421"/>
<dbReference type="HOGENOM" id="CLU_004004_0_0_10"/>
<dbReference type="InterPro" id="IPR003615">
    <property type="entry name" value="HNH_nuc"/>
</dbReference>
<evidence type="ECO:0000313" key="1">
    <source>
        <dbReference type="EMBL" id="AGA76707.1"/>
    </source>
</evidence>
<dbReference type="eggNOG" id="COG5635">
    <property type="taxonomic scope" value="Bacteria"/>
</dbReference>
<protein>
    <recommendedName>
        <fullName evidence="3">HNH endonuclease</fullName>
    </recommendedName>
</protein>
<dbReference type="Proteomes" id="UP000010796">
    <property type="component" value="Chromosome"/>
</dbReference>
<reference evidence="2" key="1">
    <citation type="submission" date="2012-02" db="EMBL/GenBank/DDBJ databases">
        <title>The complete genome of Echinicola vietnamensis DSM 17526.</title>
        <authorList>
            <person name="Lucas S."/>
            <person name="Copeland A."/>
            <person name="Lapidus A."/>
            <person name="Glavina del Rio T."/>
            <person name="Dalin E."/>
            <person name="Tice H."/>
            <person name="Bruce D."/>
            <person name="Goodwin L."/>
            <person name="Pitluck S."/>
            <person name="Peters L."/>
            <person name="Ovchinnikova G."/>
            <person name="Teshima H."/>
            <person name="Kyrpides N."/>
            <person name="Mavromatis K."/>
            <person name="Ivanova N."/>
            <person name="Brettin T."/>
            <person name="Detter J.C."/>
            <person name="Han C."/>
            <person name="Larimer F."/>
            <person name="Land M."/>
            <person name="Hauser L."/>
            <person name="Markowitz V."/>
            <person name="Cheng J.-F."/>
            <person name="Hugenholtz P."/>
            <person name="Woyke T."/>
            <person name="Wu D."/>
            <person name="Brambilla E."/>
            <person name="Klenk H.-P."/>
            <person name="Eisen J.A."/>
        </authorList>
    </citation>
    <scope>NUCLEOTIDE SEQUENCE [LARGE SCALE GENOMIC DNA]</scope>
    <source>
        <strain evidence="2">DSM 17526 / LMG 23754 / KMM 6221</strain>
    </source>
</reference>
<evidence type="ECO:0008006" key="3">
    <source>
        <dbReference type="Google" id="ProtNLM"/>
    </source>
</evidence>
<name>L0FTT3_ECHVK</name>
<gene>
    <name evidence="1" type="ordered locus">Echvi_0421</name>
</gene>
<dbReference type="Gene3D" id="3.40.50.300">
    <property type="entry name" value="P-loop containing nucleotide triphosphate hydrolases"/>
    <property type="match status" value="1"/>
</dbReference>
<dbReference type="InterPro" id="IPR027417">
    <property type="entry name" value="P-loop_NTPase"/>
</dbReference>
<dbReference type="PATRIC" id="fig|926556.3.peg.423"/>
<dbReference type="InterPro" id="IPR016024">
    <property type="entry name" value="ARM-type_fold"/>
</dbReference>
<dbReference type="STRING" id="926556.Echvi_0421"/>
<dbReference type="OrthoDB" id="8450256at2"/>
<dbReference type="RefSeq" id="WP_015264274.1">
    <property type="nucleotide sequence ID" value="NC_019904.1"/>
</dbReference>
<keyword evidence="2" id="KW-1185">Reference proteome</keyword>